<evidence type="ECO:0000313" key="2">
    <source>
        <dbReference type="EMBL" id="MBM7838707.1"/>
    </source>
</evidence>
<comment type="caution">
    <text evidence="2">The sequence shown here is derived from an EMBL/GenBank/DDBJ whole genome shotgun (WGS) entry which is preliminary data.</text>
</comment>
<proteinExistence type="predicted"/>
<evidence type="ECO:0000259" key="1">
    <source>
        <dbReference type="PROSITE" id="PS51819"/>
    </source>
</evidence>
<dbReference type="PANTHER" id="PTHR36110:SF2">
    <property type="entry name" value="RING-CLEAVING DIOXYGENASE MHQE-RELATED"/>
    <property type="match status" value="1"/>
</dbReference>
<feature type="domain" description="VOC" evidence="1">
    <location>
        <begin position="150"/>
        <end position="267"/>
    </location>
</feature>
<organism evidence="2 3">
    <name type="scientific">Shouchella xiaoxiensis</name>
    <dbReference type="NCBI Taxonomy" id="766895"/>
    <lineage>
        <taxon>Bacteria</taxon>
        <taxon>Bacillati</taxon>
        <taxon>Bacillota</taxon>
        <taxon>Bacilli</taxon>
        <taxon>Bacillales</taxon>
        <taxon>Bacillaceae</taxon>
        <taxon>Shouchella</taxon>
    </lineage>
</organism>
<dbReference type="RefSeq" id="WP_204465941.1">
    <property type="nucleotide sequence ID" value="NZ_JAFBCV010000005.1"/>
</dbReference>
<dbReference type="PANTHER" id="PTHR36110">
    <property type="entry name" value="RING-CLEAVING DIOXYGENASE MHQE-RELATED"/>
    <property type="match status" value="1"/>
</dbReference>
<protein>
    <submittedName>
        <fullName evidence="2">Glyoxalase family protein</fullName>
    </submittedName>
</protein>
<dbReference type="InterPro" id="IPR037523">
    <property type="entry name" value="VOC_core"/>
</dbReference>
<dbReference type="Proteomes" id="UP001179280">
    <property type="component" value="Unassembled WGS sequence"/>
</dbReference>
<dbReference type="InterPro" id="IPR052537">
    <property type="entry name" value="Extradiol_RC_dioxygenase"/>
</dbReference>
<reference evidence="2" key="1">
    <citation type="submission" date="2021-01" db="EMBL/GenBank/DDBJ databases">
        <title>Genomic Encyclopedia of Type Strains, Phase IV (KMG-IV): sequencing the most valuable type-strain genomes for metagenomic binning, comparative biology and taxonomic classification.</title>
        <authorList>
            <person name="Goeker M."/>
        </authorList>
    </citation>
    <scope>NUCLEOTIDE SEQUENCE</scope>
    <source>
        <strain evidence="2">DSM 21943</strain>
    </source>
</reference>
<accession>A0ABS2SWU2</accession>
<dbReference type="Gene3D" id="3.10.180.10">
    <property type="entry name" value="2,3-Dihydroxybiphenyl 1,2-Dioxygenase, domain 1"/>
    <property type="match status" value="2"/>
</dbReference>
<dbReference type="SUPFAM" id="SSF54593">
    <property type="entry name" value="Glyoxalase/Bleomycin resistance protein/Dihydroxybiphenyl dioxygenase"/>
    <property type="match status" value="1"/>
</dbReference>
<dbReference type="CDD" id="cd08346">
    <property type="entry name" value="PcpA_N_like"/>
    <property type="match status" value="1"/>
</dbReference>
<keyword evidence="3" id="KW-1185">Reference proteome</keyword>
<dbReference type="InterPro" id="IPR029068">
    <property type="entry name" value="Glyas_Bleomycin-R_OHBP_Dase"/>
</dbReference>
<gene>
    <name evidence="2" type="ORF">JOC54_001966</name>
</gene>
<dbReference type="PROSITE" id="PS51819">
    <property type="entry name" value="VOC"/>
    <property type="match status" value="2"/>
</dbReference>
<dbReference type="CDD" id="cd08347">
    <property type="entry name" value="PcpA_C_like"/>
    <property type="match status" value="1"/>
</dbReference>
<evidence type="ECO:0000313" key="3">
    <source>
        <dbReference type="Proteomes" id="UP001179280"/>
    </source>
</evidence>
<sequence length="313" mass="35129">MKTAGIHHITAIVGDPQENIDFYQTFLGLRLVKQTINFDDTGTYHLYFGDDEGTPGTIMTFFPWQNAKKGTIGAGQVGTTRFAIPVGSYSFWQERLDTFAVPYRVTTRFNEQSLSFTDPHGLQLELTESDAPKSSSWSVDDIPATKMIVGFAGAVLLSASYEQTNKIIEEIMGFSYVGEENQFLRFQSEASIGNTIDIWQTDAAPGSIGVGMVHHIAFRAKDDADQLKWKQHVESFNQSVTPVQPRQYFNAIYFREPGGILFEIATDPPGFTHDEAYEQLGKKLMLPEWYEPKRAEIENALPTISLTSKTDKE</sequence>
<dbReference type="InterPro" id="IPR004360">
    <property type="entry name" value="Glyas_Fos-R_dOase_dom"/>
</dbReference>
<dbReference type="Pfam" id="PF00903">
    <property type="entry name" value="Glyoxalase"/>
    <property type="match status" value="2"/>
</dbReference>
<feature type="domain" description="VOC" evidence="1">
    <location>
        <begin position="5"/>
        <end position="129"/>
    </location>
</feature>
<dbReference type="EMBL" id="JAFBCV010000005">
    <property type="protein sequence ID" value="MBM7838707.1"/>
    <property type="molecule type" value="Genomic_DNA"/>
</dbReference>
<name>A0ABS2SWU2_9BACI</name>